<name>A0A345MT60_9CAUD</name>
<reference evidence="1 2" key="1">
    <citation type="submission" date="2018-07" db="EMBL/GenBank/DDBJ databases">
        <title>Uncovering a Universe of Circular DNA Viruses in Animal Metagenomes.</title>
        <authorList>
            <person name="Tisza M."/>
            <person name="Buck C."/>
            <person name="Pastrana D."/>
            <person name="Welch N."/>
            <person name="Peretti A."/>
        </authorList>
    </citation>
    <scope>NUCLEOTIDE SEQUENCE [LARGE SCALE GENOMIC DNA]</scope>
    <source>
        <strain evidence="1">Ctbg_1</strain>
    </source>
</reference>
<evidence type="ECO:0000313" key="2">
    <source>
        <dbReference type="Proteomes" id="UP000257554"/>
    </source>
</evidence>
<evidence type="ECO:0008006" key="3">
    <source>
        <dbReference type="Google" id="ProtNLM"/>
    </source>
</evidence>
<dbReference type="RefSeq" id="YP_010097660.1">
    <property type="nucleotide sequence ID" value="NC_055760.1"/>
</dbReference>
<dbReference type="Proteomes" id="UP000257554">
    <property type="component" value="Segment"/>
</dbReference>
<keyword evidence="2" id="KW-1185">Reference proteome</keyword>
<sequence length="1272" mass="149481">MNIIPKLNLNKHPKDCDNLSLVDAKNMIVDRDSLLLTTENSIVVIDDINEQIRNLINTDYKIIYAIPCNKEIVFFCLYKSDRIKLIRYNEDLNLCQESAEIDYHGGKFTGTFTYNKNELIISFSEFDYNDNINIPLKVINIGDFNKGNIKYNTEFHPICTEVIIPNCTHTYINGNARKGWYYIFVRYKINNNNYTQWFNIGKNILIDNYSTELFENYFTSRHTFGNYHPDPRIIQETVKADISDDTDFANLSFNLSFNDLDKRYISYQIGFIIVRKDTTKCCRSNDINIDKSIYLFDRGNVIEDSVIDLITSYNNYYNVKTIDSYNNLLYIANYNEYDKNVNVKDITVNIQGYNYKNNDTNINSRIVDRNDRVKYVNCILPKNTIYDNNIKYYNVPYRVQNGKNVISMMSFLYGHITYNFPGPAQYYYDRELQRLPYGSYPYIVGDDLVSISYNGTSYRAYAKDIKYIFEFNDYNKINSYYEITTTGGNTYEIRDLKNFTEFNNNIQIISVNGELWWSSNNINIRDVFVFAMHLFNIVEYDTDYIDTTSTILLNSNCVMPDEYYNLFIHFVNKYGEVTNGFHINDFNDIIHNDSVSLVNNNIGNKLVHTNKDCISLTLKINKLPNNYIGYFVSYEKFEPHIKHKGFLWGSRFISNDLNVKLGESLDFNFNQVRLIESNKDVDIIDKTLYIADNYNNIGLPTNISLNINTTGISNNTIQKAYLINSNIGSLYINENKQLIQCSKVCYDTDYINLEINNAFYSKVSYFKHSEHQKYYNGYNDYIETDTYNEKIFFDSAIKVYRPNGAGGYLFNVYQYDSYDDYLTVPTETYQFLNKPQIIVFPVIFSENQGNEGFEIGCITEMKNTIDLFQQKTPAVYNLCPKIYINYKKEDSNEITFNKTIRRSNIIADESNHIGWRFFEADNYKNIIENKGNIIKLTSVGNLMLVHTEHSVFQFKADQVLKTLDETDIAVGNNDIWDLQYQEMFTSELGYAGINDINHAIIGQFGYVFYEQDKGRIFRYDNNSIKQIDIDINNHIRKIKDKYRNLYIVDDIDRMRLLFNFYQDDIKETLSYSYKVDAFISSHDYNDSFGYTTKNKVYLLDNITQANIKTYSDTEYNYYNSINESYLSIIINSDYPMIKMLEYIKYKFNKIIDTDNILPCGKRDVYYSGELIQILADECDTGEMNIYIYNPRKIINRVQEFNKPYRELGTWNFNYIRDISKGVPNPWPVKGSDALPRFYGNWFIVKFTFTPNTINNNCVEIESLDYNYSKNLT</sequence>
<accession>A0A345MT60</accession>
<protein>
    <recommendedName>
        <fullName evidence="3">Stabilization protein</fullName>
    </recommendedName>
</protein>
<evidence type="ECO:0000313" key="1">
    <source>
        <dbReference type="EMBL" id="AXH74560.1"/>
    </source>
</evidence>
<proteinExistence type="predicted"/>
<dbReference type="GeneID" id="76971870"/>
<organism evidence="1 2">
    <name type="scientific">crAssphage sp. isolate ctbg_1</name>
    <dbReference type="NCBI Taxonomy" id="2989854"/>
    <lineage>
        <taxon>Viruses</taxon>
        <taxon>Duplodnaviria</taxon>
        <taxon>Heunggongvirae</taxon>
        <taxon>Uroviricota</taxon>
        <taxon>Caudoviricetes</taxon>
        <taxon>Crassvirales</taxon>
        <taxon>Intestiviridae</taxon>
        <taxon>Crudevirinae</taxon>
        <taxon>Whopevirus</taxon>
        <taxon>Whopevirus animalis</taxon>
    </lineage>
</organism>
<dbReference type="EMBL" id="MH616963">
    <property type="protein sequence ID" value="AXH74560.1"/>
    <property type="molecule type" value="Genomic_DNA"/>
</dbReference>